<feature type="transmembrane region" description="Helical" evidence="1">
    <location>
        <begin position="210"/>
        <end position="231"/>
    </location>
</feature>
<feature type="transmembrane region" description="Helical" evidence="1">
    <location>
        <begin position="60"/>
        <end position="83"/>
    </location>
</feature>
<evidence type="ECO:0000313" key="2">
    <source>
        <dbReference type="EMBL" id="VYT79275.1"/>
    </source>
</evidence>
<accession>A0A6N2ZI72</accession>
<keyword evidence="1" id="KW-0812">Transmembrane</keyword>
<feature type="transmembrane region" description="Helical" evidence="1">
    <location>
        <begin position="95"/>
        <end position="114"/>
    </location>
</feature>
<feature type="transmembrane region" description="Helical" evidence="1">
    <location>
        <begin position="12"/>
        <end position="28"/>
    </location>
</feature>
<keyword evidence="1" id="KW-1133">Transmembrane helix</keyword>
<proteinExistence type="predicted"/>
<organism evidence="2">
    <name type="scientific">[Ruminococcus] torques</name>
    <dbReference type="NCBI Taxonomy" id="33039"/>
    <lineage>
        <taxon>Bacteria</taxon>
        <taxon>Bacillati</taxon>
        <taxon>Bacillota</taxon>
        <taxon>Clostridia</taxon>
        <taxon>Lachnospirales</taxon>
        <taxon>Lachnospiraceae</taxon>
        <taxon>Mediterraneibacter</taxon>
    </lineage>
</organism>
<name>A0A6N2ZI72_9FIRM</name>
<feature type="transmembrane region" description="Helical" evidence="1">
    <location>
        <begin position="164"/>
        <end position="190"/>
    </location>
</feature>
<reference evidence="2" key="1">
    <citation type="submission" date="2019-11" db="EMBL/GenBank/DDBJ databases">
        <authorList>
            <person name="Feng L."/>
        </authorList>
    </citation>
    <scope>NUCLEOTIDE SEQUENCE</scope>
    <source>
        <strain evidence="2">RtorquesLFYP15</strain>
    </source>
</reference>
<evidence type="ECO:0000256" key="1">
    <source>
        <dbReference type="SAM" id="Phobius"/>
    </source>
</evidence>
<gene>
    <name evidence="2" type="ORF">RTLFYP15_00734</name>
</gene>
<protein>
    <submittedName>
        <fullName evidence="2">Uncharacterized protein</fullName>
    </submittedName>
</protein>
<feature type="transmembrane region" description="Helical" evidence="1">
    <location>
        <begin position="126"/>
        <end position="152"/>
    </location>
</feature>
<dbReference type="AlphaFoldDB" id="A0A6N2ZI72"/>
<keyword evidence="1" id="KW-0472">Membrane</keyword>
<dbReference type="EMBL" id="CACRUQ010000005">
    <property type="protein sequence ID" value="VYT79275.1"/>
    <property type="molecule type" value="Genomic_DNA"/>
</dbReference>
<sequence>MCMERKISKYTLFLLIALLITVVVRHFFDPLQLPTETYTLWDIKGNTVIEVDMETAYTMLYGSAMMAIIQFLCPVVSEMFECLKYMYGIMDERTAVMISAEIMMAGYVVFTYFLEKFHGTWHEEEGKFTVCVDMLCLENIASYGLSLIFYFIRKILLNCNAPEYVLIIIMALLLIPCVWIMICYIAYLFANVIVTLLIPLTLGEYLSSKIPYNMTLIITGILILFSTQIVWRMCSDKIFNFLIECFSFHHLSLD</sequence>